<evidence type="ECO:0000313" key="4">
    <source>
        <dbReference type="EMBL" id="EIE21279.1"/>
    </source>
</evidence>
<dbReference type="KEGG" id="csl:COCSUDRAFT_57182"/>
<dbReference type="GeneID" id="17039261"/>
<keyword evidence="2" id="KW-1133">Transmembrane helix</keyword>
<name>I0YSB0_COCSC</name>
<feature type="transmembrane region" description="Helical" evidence="2">
    <location>
        <begin position="159"/>
        <end position="182"/>
    </location>
</feature>
<reference evidence="4 5" key="1">
    <citation type="journal article" date="2012" name="Genome Biol.">
        <title>The genome of the polar eukaryotic microalga coccomyxa subellipsoidea reveals traits of cold adaptation.</title>
        <authorList>
            <person name="Blanc G."/>
            <person name="Agarkova I."/>
            <person name="Grimwood J."/>
            <person name="Kuo A."/>
            <person name="Brueggeman A."/>
            <person name="Dunigan D."/>
            <person name="Gurnon J."/>
            <person name="Ladunga I."/>
            <person name="Lindquist E."/>
            <person name="Lucas S."/>
            <person name="Pangilinan J."/>
            <person name="Proschold T."/>
            <person name="Salamov A."/>
            <person name="Schmutz J."/>
            <person name="Weeks D."/>
            <person name="Yamada T."/>
            <person name="Claverie J.M."/>
            <person name="Grigoriev I."/>
            <person name="Van Etten J."/>
            <person name="Lomsadze A."/>
            <person name="Borodovsky M."/>
        </authorList>
    </citation>
    <scope>NUCLEOTIDE SEQUENCE [LARGE SCALE GENOMIC DNA]</scope>
    <source>
        <strain evidence="4 5">C-169</strain>
    </source>
</reference>
<dbReference type="AlphaFoldDB" id="I0YSB0"/>
<keyword evidence="2" id="KW-0472">Membrane</keyword>
<proteinExistence type="predicted"/>
<dbReference type="InterPro" id="IPR013087">
    <property type="entry name" value="Znf_C2H2_type"/>
</dbReference>
<keyword evidence="1" id="KW-0479">Metal-binding</keyword>
<accession>I0YSB0</accession>
<dbReference type="eggNOG" id="ENOG502QRQG">
    <property type="taxonomic scope" value="Eukaryota"/>
</dbReference>
<keyword evidence="1" id="KW-0862">Zinc</keyword>
<keyword evidence="1" id="KW-0863">Zinc-finger</keyword>
<sequence>MCFTRHLQREQAKVRRPSGNRFVCSLCKERFSSEEAWERHYDRKHHIHIHPGRDVCLADYCEVLHCDKINLTPTSRQLRAQQAGDPTLAPHAPCRESAAEQLRESCRDLAAACFPPDAGPAAAKLHRLFVEGVCAAHTCDLELQQDLLVQLAASEKGTLGYKLLIGLALGAMAIFYACLWVYHQYRSGSLSRGDVRRLRRKKANNILEFLGLQQRKAHRV</sequence>
<evidence type="ECO:0000256" key="2">
    <source>
        <dbReference type="SAM" id="Phobius"/>
    </source>
</evidence>
<evidence type="ECO:0000313" key="5">
    <source>
        <dbReference type="Proteomes" id="UP000007264"/>
    </source>
</evidence>
<feature type="domain" description="C2H2-type" evidence="3">
    <location>
        <begin position="22"/>
        <end position="51"/>
    </location>
</feature>
<evidence type="ECO:0000259" key="3">
    <source>
        <dbReference type="PROSITE" id="PS50157"/>
    </source>
</evidence>
<keyword evidence="2" id="KW-0812">Transmembrane</keyword>
<dbReference type="PANTHER" id="PTHR21385">
    <property type="entry name" value="ZINC FINGER PROTEIN-RELATED"/>
    <property type="match status" value="1"/>
</dbReference>
<dbReference type="PROSITE" id="PS50157">
    <property type="entry name" value="ZINC_FINGER_C2H2_2"/>
    <property type="match status" value="1"/>
</dbReference>
<organism evidence="4 5">
    <name type="scientific">Coccomyxa subellipsoidea (strain C-169)</name>
    <name type="common">Green microalga</name>
    <dbReference type="NCBI Taxonomy" id="574566"/>
    <lineage>
        <taxon>Eukaryota</taxon>
        <taxon>Viridiplantae</taxon>
        <taxon>Chlorophyta</taxon>
        <taxon>core chlorophytes</taxon>
        <taxon>Trebouxiophyceae</taxon>
        <taxon>Trebouxiophyceae incertae sedis</taxon>
        <taxon>Coccomyxaceae</taxon>
        <taxon>Coccomyxa</taxon>
        <taxon>Coccomyxa subellipsoidea</taxon>
    </lineage>
</organism>
<dbReference type="PANTHER" id="PTHR21385:SF0">
    <property type="entry name" value="RE51073P"/>
    <property type="match status" value="1"/>
</dbReference>
<dbReference type="GO" id="GO:0008270">
    <property type="term" value="F:zinc ion binding"/>
    <property type="evidence" value="ECO:0007669"/>
    <property type="project" value="UniProtKB-KW"/>
</dbReference>
<dbReference type="OrthoDB" id="4507at2759"/>
<evidence type="ECO:0000256" key="1">
    <source>
        <dbReference type="PROSITE-ProRule" id="PRU00042"/>
    </source>
</evidence>
<protein>
    <recommendedName>
        <fullName evidence="3">C2H2-type domain-containing protein</fullName>
    </recommendedName>
</protein>
<dbReference type="PROSITE" id="PS00028">
    <property type="entry name" value="ZINC_FINGER_C2H2_1"/>
    <property type="match status" value="1"/>
</dbReference>
<comment type="caution">
    <text evidence="4">The sequence shown here is derived from an EMBL/GenBank/DDBJ whole genome shotgun (WGS) entry which is preliminary data.</text>
</comment>
<keyword evidence="5" id="KW-1185">Reference proteome</keyword>
<dbReference type="Proteomes" id="UP000007264">
    <property type="component" value="Unassembled WGS sequence"/>
</dbReference>
<dbReference type="RefSeq" id="XP_005645823.1">
    <property type="nucleotide sequence ID" value="XM_005645766.1"/>
</dbReference>
<dbReference type="EMBL" id="AGSI01000013">
    <property type="protein sequence ID" value="EIE21279.1"/>
    <property type="molecule type" value="Genomic_DNA"/>
</dbReference>
<gene>
    <name evidence="4" type="ORF">COCSUDRAFT_57182</name>
</gene>